<gene>
    <name evidence="1" type="ORF">E2C01_074873</name>
</gene>
<organism evidence="1 2">
    <name type="scientific">Portunus trituberculatus</name>
    <name type="common">Swimming crab</name>
    <name type="synonym">Neptunus trituberculatus</name>
    <dbReference type="NCBI Taxonomy" id="210409"/>
    <lineage>
        <taxon>Eukaryota</taxon>
        <taxon>Metazoa</taxon>
        <taxon>Ecdysozoa</taxon>
        <taxon>Arthropoda</taxon>
        <taxon>Crustacea</taxon>
        <taxon>Multicrustacea</taxon>
        <taxon>Malacostraca</taxon>
        <taxon>Eumalacostraca</taxon>
        <taxon>Eucarida</taxon>
        <taxon>Decapoda</taxon>
        <taxon>Pleocyemata</taxon>
        <taxon>Brachyura</taxon>
        <taxon>Eubrachyura</taxon>
        <taxon>Portunoidea</taxon>
        <taxon>Portunidae</taxon>
        <taxon>Portuninae</taxon>
        <taxon>Portunus</taxon>
    </lineage>
</organism>
<evidence type="ECO:0000313" key="1">
    <source>
        <dbReference type="EMBL" id="MPC80297.1"/>
    </source>
</evidence>
<comment type="caution">
    <text evidence="1">The sequence shown here is derived from an EMBL/GenBank/DDBJ whole genome shotgun (WGS) entry which is preliminary data.</text>
</comment>
<keyword evidence="2" id="KW-1185">Reference proteome</keyword>
<evidence type="ECO:0000313" key="2">
    <source>
        <dbReference type="Proteomes" id="UP000324222"/>
    </source>
</evidence>
<proteinExistence type="predicted"/>
<dbReference type="AlphaFoldDB" id="A0A5B7IFE8"/>
<sequence>MRLAKGAVLRQQARRCVFVLAIVRAPLMYERAFALHQLVITKGLKSCAASRSLIGSVLAIRSLETDEIDACLSRALAQAGSRVEALCGTADAVIRRVCLTQVVPFPPAV</sequence>
<reference evidence="1 2" key="1">
    <citation type="submission" date="2019-05" db="EMBL/GenBank/DDBJ databases">
        <title>Another draft genome of Portunus trituberculatus and its Hox gene families provides insights of decapod evolution.</title>
        <authorList>
            <person name="Jeong J.-H."/>
            <person name="Song I."/>
            <person name="Kim S."/>
            <person name="Choi T."/>
            <person name="Kim D."/>
            <person name="Ryu S."/>
            <person name="Kim W."/>
        </authorList>
    </citation>
    <scope>NUCLEOTIDE SEQUENCE [LARGE SCALE GENOMIC DNA]</scope>
    <source>
        <tissue evidence="1">Muscle</tissue>
    </source>
</reference>
<dbReference type="Proteomes" id="UP000324222">
    <property type="component" value="Unassembled WGS sequence"/>
</dbReference>
<name>A0A5B7IFE8_PORTR</name>
<dbReference type="EMBL" id="VSRR010053644">
    <property type="protein sequence ID" value="MPC80297.1"/>
    <property type="molecule type" value="Genomic_DNA"/>
</dbReference>
<accession>A0A5B7IFE8</accession>
<protein>
    <submittedName>
        <fullName evidence="1">Uncharacterized protein</fullName>
    </submittedName>
</protein>